<name>A0ABR8WA20_9BACL</name>
<dbReference type="EMBL" id="JACSPU010000001">
    <property type="protein sequence ID" value="MBD8013883.1"/>
    <property type="molecule type" value="Genomic_DNA"/>
</dbReference>
<evidence type="ECO:0000313" key="1">
    <source>
        <dbReference type="EMBL" id="MBD8013883.1"/>
    </source>
</evidence>
<evidence type="ECO:0008006" key="3">
    <source>
        <dbReference type="Google" id="ProtNLM"/>
    </source>
</evidence>
<proteinExistence type="predicted"/>
<evidence type="ECO:0000313" key="2">
    <source>
        <dbReference type="Proteomes" id="UP000658980"/>
    </source>
</evidence>
<organism evidence="1 2">
    <name type="scientific">Planococcus wigleyi</name>
    <dbReference type="NCBI Taxonomy" id="2762216"/>
    <lineage>
        <taxon>Bacteria</taxon>
        <taxon>Bacillati</taxon>
        <taxon>Bacillota</taxon>
        <taxon>Bacilli</taxon>
        <taxon>Bacillales</taxon>
        <taxon>Caryophanaceae</taxon>
        <taxon>Planococcus</taxon>
    </lineage>
</organism>
<accession>A0ABR8WA20</accession>
<comment type="caution">
    <text evidence="1">The sequence shown here is derived from an EMBL/GenBank/DDBJ whole genome shotgun (WGS) entry which is preliminary data.</text>
</comment>
<gene>
    <name evidence="1" type="ORF">H9630_03550</name>
</gene>
<reference evidence="1 2" key="1">
    <citation type="submission" date="2020-08" db="EMBL/GenBank/DDBJ databases">
        <title>A Genomic Blueprint of the Chicken Gut Microbiome.</title>
        <authorList>
            <person name="Gilroy R."/>
            <person name="Ravi A."/>
            <person name="Getino M."/>
            <person name="Pursley I."/>
            <person name="Horton D.L."/>
            <person name="Alikhan N.-F."/>
            <person name="Baker D."/>
            <person name="Gharbi K."/>
            <person name="Hall N."/>
            <person name="Watson M."/>
            <person name="Adriaenssens E.M."/>
            <person name="Foster-Nyarko E."/>
            <person name="Jarju S."/>
            <person name="Secka A."/>
            <person name="Antonio M."/>
            <person name="Oren A."/>
            <person name="Chaudhuri R."/>
            <person name="La Ragione R.M."/>
            <person name="Hildebrand F."/>
            <person name="Pallen M.J."/>
        </authorList>
    </citation>
    <scope>NUCLEOTIDE SEQUENCE [LARGE SCALE GENOMIC DNA]</scope>
    <source>
        <strain evidence="1 2">Sa1BUA13</strain>
    </source>
</reference>
<dbReference type="Proteomes" id="UP000658980">
    <property type="component" value="Unassembled WGS sequence"/>
</dbReference>
<dbReference type="RefSeq" id="WP_191714092.1">
    <property type="nucleotide sequence ID" value="NZ_JACSPU010000001.1"/>
</dbReference>
<keyword evidence="2" id="KW-1185">Reference proteome</keyword>
<protein>
    <recommendedName>
        <fullName evidence="3">DUF2190 family protein</fullName>
    </recommendedName>
</protein>
<sequence length="129" mass="12863">MLNKRGGIVPDSYGLSLTVFAQDATAAAPVKAGTPLKLATTGAYHAVKAADGDAVQLVAKHTVTDADAPLGVHAYNFSRNAEFPFTGAVAVGDSIVANGTGGVKVAAAPNGSYVALVNTAKGTVEVLLP</sequence>